<reference evidence="12" key="2">
    <citation type="submission" date="2020-05" db="UniProtKB">
        <authorList>
            <consortium name="EnsemblMetazoa"/>
        </authorList>
    </citation>
    <scope>IDENTIFICATION</scope>
    <source>
        <strain evidence="12">IAEA</strain>
    </source>
</reference>
<comment type="subcellular location">
    <subcellularLocation>
        <location evidence="1">Cell membrane</location>
        <topology evidence="1">Multi-pass membrane protein</topology>
    </subcellularLocation>
</comment>
<evidence type="ECO:0000256" key="4">
    <source>
        <dbReference type="ARBA" id="ARBA00022692"/>
    </source>
</evidence>
<accession>A0A1B0AKB3</accession>
<dbReference type="AlphaFoldDB" id="A0A1B0AKB3"/>
<evidence type="ECO:0000256" key="11">
    <source>
        <dbReference type="SAM" id="SignalP"/>
    </source>
</evidence>
<dbReference type="PANTHER" id="PTHR21137:SF35">
    <property type="entry name" value="ODORANT RECEPTOR 19A-RELATED"/>
    <property type="match status" value="1"/>
</dbReference>
<evidence type="ECO:0000256" key="3">
    <source>
        <dbReference type="ARBA" id="ARBA00022606"/>
    </source>
</evidence>
<evidence type="ECO:0000256" key="8">
    <source>
        <dbReference type="ARBA" id="ARBA00023170"/>
    </source>
</evidence>
<dbReference type="STRING" id="7398.A0A1B0AKB3"/>
<proteinExistence type="predicted"/>
<protein>
    <recommendedName>
        <fullName evidence="14">Odorant receptor</fullName>
    </recommendedName>
</protein>
<dbReference type="EnsemblMetazoa" id="GPAI049077-RA">
    <property type="protein sequence ID" value="GPAI049077-PA"/>
    <property type="gene ID" value="GPAI049077"/>
</dbReference>
<evidence type="ECO:0000313" key="12">
    <source>
        <dbReference type="EnsemblMetazoa" id="GPAI049077-PA"/>
    </source>
</evidence>
<keyword evidence="2" id="KW-1003">Cell membrane</keyword>
<keyword evidence="9" id="KW-0807">Transducer</keyword>
<dbReference type="Pfam" id="PF02949">
    <property type="entry name" value="7tm_6"/>
    <property type="match status" value="1"/>
</dbReference>
<evidence type="ECO:0000313" key="13">
    <source>
        <dbReference type="Proteomes" id="UP000092445"/>
    </source>
</evidence>
<organism evidence="12 13">
    <name type="scientific">Glossina pallidipes</name>
    <name type="common">Tsetse fly</name>
    <dbReference type="NCBI Taxonomy" id="7398"/>
    <lineage>
        <taxon>Eukaryota</taxon>
        <taxon>Metazoa</taxon>
        <taxon>Ecdysozoa</taxon>
        <taxon>Arthropoda</taxon>
        <taxon>Hexapoda</taxon>
        <taxon>Insecta</taxon>
        <taxon>Pterygota</taxon>
        <taxon>Neoptera</taxon>
        <taxon>Endopterygota</taxon>
        <taxon>Diptera</taxon>
        <taxon>Brachycera</taxon>
        <taxon>Muscomorpha</taxon>
        <taxon>Hippoboscoidea</taxon>
        <taxon>Glossinidae</taxon>
        <taxon>Glossina</taxon>
    </lineage>
</organism>
<evidence type="ECO:0000256" key="7">
    <source>
        <dbReference type="ARBA" id="ARBA00023136"/>
    </source>
</evidence>
<dbReference type="VEuPathDB" id="VectorBase:GPAI049077"/>
<keyword evidence="11" id="KW-0732">Signal</keyword>
<dbReference type="GO" id="GO:0005549">
    <property type="term" value="F:odorant binding"/>
    <property type="evidence" value="ECO:0007669"/>
    <property type="project" value="InterPro"/>
</dbReference>
<evidence type="ECO:0000256" key="6">
    <source>
        <dbReference type="ARBA" id="ARBA00022989"/>
    </source>
</evidence>
<evidence type="ECO:0000256" key="9">
    <source>
        <dbReference type="ARBA" id="ARBA00023224"/>
    </source>
</evidence>
<keyword evidence="6 10" id="KW-1133">Transmembrane helix</keyword>
<dbReference type="PANTHER" id="PTHR21137">
    <property type="entry name" value="ODORANT RECEPTOR"/>
    <property type="match status" value="1"/>
</dbReference>
<keyword evidence="13" id="KW-1185">Reference proteome</keyword>
<name>A0A1B0AKB3_GLOPL</name>
<dbReference type="Proteomes" id="UP000092445">
    <property type="component" value="Unassembled WGS sequence"/>
</dbReference>
<evidence type="ECO:0000256" key="10">
    <source>
        <dbReference type="SAM" id="Phobius"/>
    </source>
</evidence>
<evidence type="ECO:0008006" key="14">
    <source>
        <dbReference type="Google" id="ProtNLM"/>
    </source>
</evidence>
<dbReference type="GO" id="GO:0004984">
    <property type="term" value="F:olfactory receptor activity"/>
    <property type="evidence" value="ECO:0007669"/>
    <property type="project" value="InterPro"/>
</dbReference>
<keyword evidence="4 10" id="KW-0812">Transmembrane</keyword>
<keyword evidence="5" id="KW-0552">Olfaction</keyword>
<dbReference type="GO" id="GO:0005886">
    <property type="term" value="C:plasma membrane"/>
    <property type="evidence" value="ECO:0007669"/>
    <property type="project" value="UniProtKB-SubCell"/>
</dbReference>
<feature type="transmembrane region" description="Helical" evidence="10">
    <location>
        <begin position="86"/>
        <end position="104"/>
    </location>
</feature>
<sequence>MNAIILCMIIFQASIGLEAEASLVVKMFLYLMAIGFQNIMYCYNGEKLITQSNSLPMAWYSCCWYNESAELKFLVRMMILRTNRALYMKMSGFSTMSLMTMLTVSKQRYYIKFPNCT</sequence>
<keyword evidence="3" id="KW-0716">Sensory transduction</keyword>
<dbReference type="GO" id="GO:0007165">
    <property type="term" value="P:signal transduction"/>
    <property type="evidence" value="ECO:0007669"/>
    <property type="project" value="UniProtKB-KW"/>
</dbReference>
<feature type="signal peptide" evidence="11">
    <location>
        <begin position="1"/>
        <end position="19"/>
    </location>
</feature>
<keyword evidence="8" id="KW-0675">Receptor</keyword>
<evidence type="ECO:0000256" key="2">
    <source>
        <dbReference type="ARBA" id="ARBA00022475"/>
    </source>
</evidence>
<keyword evidence="7 10" id="KW-0472">Membrane</keyword>
<feature type="chain" id="PRO_5008403926" description="Odorant receptor" evidence="11">
    <location>
        <begin position="20"/>
        <end position="117"/>
    </location>
</feature>
<evidence type="ECO:0000256" key="1">
    <source>
        <dbReference type="ARBA" id="ARBA00004651"/>
    </source>
</evidence>
<evidence type="ECO:0000256" key="5">
    <source>
        <dbReference type="ARBA" id="ARBA00022725"/>
    </source>
</evidence>
<reference evidence="13" key="1">
    <citation type="submission" date="2014-03" db="EMBL/GenBank/DDBJ databases">
        <authorList>
            <person name="Aksoy S."/>
            <person name="Warren W."/>
            <person name="Wilson R.K."/>
        </authorList>
    </citation>
    <scope>NUCLEOTIDE SEQUENCE [LARGE SCALE GENOMIC DNA]</scope>
    <source>
        <strain evidence="13">IAEA</strain>
    </source>
</reference>
<dbReference type="InterPro" id="IPR004117">
    <property type="entry name" value="7tm6_olfct_rcpt"/>
</dbReference>